<protein>
    <submittedName>
        <fullName evidence="1">Uncharacterized protein</fullName>
    </submittedName>
</protein>
<organism evidence="1 2">
    <name type="scientific">Candidatus Yanofskybacteria bacterium RIFCSPHIGHO2_02_FULL_50_12</name>
    <dbReference type="NCBI Taxonomy" id="1802685"/>
    <lineage>
        <taxon>Bacteria</taxon>
        <taxon>Candidatus Yanofskyibacteriota</taxon>
    </lineage>
</organism>
<comment type="caution">
    <text evidence="1">The sequence shown here is derived from an EMBL/GenBank/DDBJ whole genome shotgun (WGS) entry which is preliminary data.</text>
</comment>
<dbReference type="STRING" id="1802685.A3C88_02775"/>
<proteinExistence type="predicted"/>
<gene>
    <name evidence="1" type="ORF">A3C88_02775</name>
</gene>
<dbReference type="Proteomes" id="UP000178117">
    <property type="component" value="Unassembled WGS sequence"/>
</dbReference>
<dbReference type="EMBL" id="MGJZ01000027">
    <property type="protein sequence ID" value="OGN16665.1"/>
    <property type="molecule type" value="Genomic_DNA"/>
</dbReference>
<accession>A0A1F8FUG6</accession>
<evidence type="ECO:0000313" key="2">
    <source>
        <dbReference type="Proteomes" id="UP000178117"/>
    </source>
</evidence>
<dbReference type="AlphaFoldDB" id="A0A1F8FUG6"/>
<evidence type="ECO:0000313" key="1">
    <source>
        <dbReference type="EMBL" id="OGN16665.1"/>
    </source>
</evidence>
<reference evidence="1 2" key="1">
    <citation type="journal article" date="2016" name="Nat. Commun.">
        <title>Thousands of microbial genomes shed light on interconnected biogeochemical processes in an aquifer system.</title>
        <authorList>
            <person name="Anantharaman K."/>
            <person name="Brown C.T."/>
            <person name="Hug L.A."/>
            <person name="Sharon I."/>
            <person name="Castelle C.J."/>
            <person name="Probst A.J."/>
            <person name="Thomas B.C."/>
            <person name="Singh A."/>
            <person name="Wilkins M.J."/>
            <person name="Karaoz U."/>
            <person name="Brodie E.L."/>
            <person name="Williams K.H."/>
            <person name="Hubbard S.S."/>
            <person name="Banfield J.F."/>
        </authorList>
    </citation>
    <scope>NUCLEOTIDE SEQUENCE [LARGE SCALE GENOMIC DNA]</scope>
</reference>
<sequence length="102" mass="12144">MPSYRVIRVEVDGLVPSPTPKVLSKQTVWEGIDLKELEKKFPREYFSNGNTLDQLRPIKLARTRMLTVFLARATEQEEWKPIGDPRILITRRPHEDLRYRRR</sequence>
<name>A0A1F8FUG6_9BACT</name>